<dbReference type="Proteomes" id="UP000051913">
    <property type="component" value="Unassembled WGS sequence"/>
</dbReference>
<evidence type="ECO:0000313" key="2">
    <source>
        <dbReference type="Proteomes" id="UP000051913"/>
    </source>
</evidence>
<sequence length="87" mass="9487">MSEGRALTNLIGNGVATVVVRRMTDEELRYCLRRTGLLSSRAIHQHMSQALGQEYHQGIEWDRVCLPLHCSSSAVVTSGSMTLTGAA</sequence>
<keyword evidence="2" id="KW-1185">Reference proteome</keyword>
<dbReference type="AlphaFoldDB" id="A0A0R3M1Y8"/>
<accession>A0A0R3M1Y8</accession>
<evidence type="ECO:0000313" key="1">
    <source>
        <dbReference type="EMBL" id="KRR11581.1"/>
    </source>
</evidence>
<comment type="caution">
    <text evidence="1">The sequence shown here is derived from an EMBL/GenBank/DDBJ whole genome shotgun (WGS) entry which is preliminary data.</text>
</comment>
<organism evidence="1 2">
    <name type="scientific">Bradyrhizobium valentinum</name>
    <dbReference type="NCBI Taxonomy" id="1518501"/>
    <lineage>
        <taxon>Bacteria</taxon>
        <taxon>Pseudomonadati</taxon>
        <taxon>Pseudomonadota</taxon>
        <taxon>Alphaproteobacteria</taxon>
        <taxon>Hyphomicrobiales</taxon>
        <taxon>Nitrobacteraceae</taxon>
        <taxon>Bradyrhizobium</taxon>
    </lineage>
</organism>
<dbReference type="EMBL" id="LLXX01000038">
    <property type="protein sequence ID" value="KRR11581.1"/>
    <property type="molecule type" value="Genomic_DNA"/>
</dbReference>
<reference evidence="1 2" key="1">
    <citation type="submission" date="2014-03" db="EMBL/GenBank/DDBJ databases">
        <title>Bradyrhizobium valentinum sp. nov., isolated from effective nodules of Lupinus mariae-josephae, a lupine endemic of basic-lime soils in Eastern Spain.</title>
        <authorList>
            <person name="Duran D."/>
            <person name="Rey L."/>
            <person name="Navarro A."/>
            <person name="Busquets A."/>
            <person name="Imperial J."/>
            <person name="Ruiz-Argueso T."/>
        </authorList>
    </citation>
    <scope>NUCLEOTIDE SEQUENCE [LARGE SCALE GENOMIC DNA]</scope>
    <source>
        <strain evidence="1 2">LmjM3</strain>
    </source>
</reference>
<evidence type="ECO:0008006" key="3">
    <source>
        <dbReference type="Google" id="ProtNLM"/>
    </source>
</evidence>
<gene>
    <name evidence="1" type="ORF">CP49_18300</name>
</gene>
<protein>
    <recommendedName>
        <fullName evidence="3">C4-dicarboxylate transporter</fullName>
    </recommendedName>
</protein>
<name>A0A0R3M1Y8_9BRAD</name>
<proteinExistence type="predicted"/>